<name>A0ABN3D3R8_9ACTN</name>
<evidence type="ECO:0000313" key="2">
    <source>
        <dbReference type="Proteomes" id="UP001499843"/>
    </source>
</evidence>
<evidence type="ECO:0000313" key="1">
    <source>
        <dbReference type="EMBL" id="GAA2216498.1"/>
    </source>
</evidence>
<dbReference type="Proteomes" id="UP001499843">
    <property type="component" value="Unassembled WGS sequence"/>
</dbReference>
<organism evidence="1 2">
    <name type="scientific">Nonomuraea monospora</name>
    <dbReference type="NCBI Taxonomy" id="568818"/>
    <lineage>
        <taxon>Bacteria</taxon>
        <taxon>Bacillati</taxon>
        <taxon>Actinomycetota</taxon>
        <taxon>Actinomycetes</taxon>
        <taxon>Streptosporangiales</taxon>
        <taxon>Streptosporangiaceae</taxon>
        <taxon>Nonomuraea</taxon>
    </lineage>
</organism>
<gene>
    <name evidence="1" type="ORF">GCM10009850_119670</name>
</gene>
<accession>A0ABN3D3R8</accession>
<reference evidence="1 2" key="1">
    <citation type="journal article" date="2019" name="Int. J. Syst. Evol. Microbiol.">
        <title>The Global Catalogue of Microorganisms (GCM) 10K type strain sequencing project: providing services to taxonomists for standard genome sequencing and annotation.</title>
        <authorList>
            <consortium name="The Broad Institute Genomics Platform"/>
            <consortium name="The Broad Institute Genome Sequencing Center for Infectious Disease"/>
            <person name="Wu L."/>
            <person name="Ma J."/>
        </authorList>
    </citation>
    <scope>NUCLEOTIDE SEQUENCE [LARGE SCALE GENOMIC DNA]</scope>
    <source>
        <strain evidence="1 2">JCM 16114</strain>
    </source>
</reference>
<sequence>MFPLSARDHGREASAAELDTLEIVTGLRASTVDDAAIDGFYITVDHLCSDYPYLPAG</sequence>
<dbReference type="EMBL" id="BAAAQX010000071">
    <property type="protein sequence ID" value="GAA2216498.1"/>
    <property type="molecule type" value="Genomic_DNA"/>
</dbReference>
<protein>
    <submittedName>
        <fullName evidence="1">Uncharacterized protein</fullName>
    </submittedName>
</protein>
<keyword evidence="2" id="KW-1185">Reference proteome</keyword>
<comment type="caution">
    <text evidence="1">The sequence shown here is derived from an EMBL/GenBank/DDBJ whole genome shotgun (WGS) entry which is preliminary data.</text>
</comment>
<proteinExistence type="predicted"/>